<dbReference type="InterPro" id="IPR014240">
    <property type="entry name" value="YteA"/>
</dbReference>
<proteinExistence type="predicted"/>
<evidence type="ECO:0000256" key="4">
    <source>
        <dbReference type="PROSITE-ProRule" id="PRU00510"/>
    </source>
</evidence>
<dbReference type="PANTHER" id="PTHR33823:SF4">
    <property type="entry name" value="GENERAL STRESS PROTEIN 16O"/>
    <property type="match status" value="1"/>
</dbReference>
<dbReference type="SUPFAM" id="SSF109635">
    <property type="entry name" value="DnaK suppressor protein DksA, alpha-hairpin domain"/>
    <property type="match status" value="1"/>
</dbReference>
<dbReference type="RefSeq" id="WP_377916450.1">
    <property type="nucleotide sequence ID" value="NZ_JBHRZT010000059.1"/>
</dbReference>
<feature type="zinc finger region" description="dksA C4-type" evidence="4">
    <location>
        <begin position="95"/>
        <end position="119"/>
    </location>
</feature>
<evidence type="ECO:0000313" key="6">
    <source>
        <dbReference type="EMBL" id="MFC3884712.1"/>
    </source>
</evidence>
<dbReference type="EMBL" id="JBHRZT010000059">
    <property type="protein sequence ID" value="MFC3884712.1"/>
    <property type="molecule type" value="Genomic_DNA"/>
</dbReference>
<feature type="domain" description="Zinc finger DksA/TraR C4-type" evidence="5">
    <location>
        <begin position="90"/>
        <end position="118"/>
    </location>
</feature>
<reference evidence="7" key="1">
    <citation type="journal article" date="2019" name="Int. J. Syst. Evol. Microbiol.">
        <title>The Global Catalogue of Microorganisms (GCM) 10K type strain sequencing project: providing services to taxonomists for standard genome sequencing and annotation.</title>
        <authorList>
            <consortium name="The Broad Institute Genomics Platform"/>
            <consortium name="The Broad Institute Genome Sequencing Center for Infectious Disease"/>
            <person name="Wu L."/>
            <person name="Ma J."/>
        </authorList>
    </citation>
    <scope>NUCLEOTIDE SEQUENCE [LARGE SCALE GENOMIC DNA]</scope>
    <source>
        <strain evidence="7">CCUG 61889</strain>
    </source>
</reference>
<evidence type="ECO:0000313" key="7">
    <source>
        <dbReference type="Proteomes" id="UP001595752"/>
    </source>
</evidence>
<protein>
    <submittedName>
        <fullName evidence="6">TraR/DksA C4-type zinc finger protein</fullName>
    </submittedName>
</protein>
<keyword evidence="7" id="KW-1185">Reference proteome</keyword>
<dbReference type="Pfam" id="PF01258">
    <property type="entry name" value="zf-dskA_traR"/>
    <property type="match status" value="1"/>
</dbReference>
<sequence length="255" mass="29709">MLSTNQMQSLRSQLQDRQKEIEQQFKINDHFGVRRSDFPYDSFGELSSYDNHPADIATEQYEREKDLALNEHAEQELHEVQHALQAIENGSYGKCKTCGKDIPFERLEAIPTTMFCKEHSPEQHISNDRPVEEATLDNPWGQHEYDEHSGTFYDAEDSWQEVARYGTSESPSDFLEKREIENYGETFIEAEDRVGYVEDYENFVAVDLYGNHISVYPTKGHDVYEQALDEEGVMTVFGDLHPFEQDPYVEEEEKE</sequence>
<dbReference type="NCBIfam" id="TIGR02890">
    <property type="entry name" value="bacill_yteA"/>
    <property type="match status" value="1"/>
</dbReference>
<accession>A0ABV8B6B8</accession>
<dbReference type="Gene3D" id="1.20.120.910">
    <property type="entry name" value="DksA, coiled-coil domain"/>
    <property type="match status" value="1"/>
</dbReference>
<name>A0ABV8B6B8_9BACI</name>
<evidence type="ECO:0000259" key="5">
    <source>
        <dbReference type="Pfam" id="PF01258"/>
    </source>
</evidence>
<organism evidence="6 7">
    <name type="scientific">Bacillus songklensis</name>
    <dbReference type="NCBI Taxonomy" id="1069116"/>
    <lineage>
        <taxon>Bacteria</taxon>
        <taxon>Bacillati</taxon>
        <taxon>Bacillota</taxon>
        <taxon>Bacilli</taxon>
        <taxon>Bacillales</taxon>
        <taxon>Bacillaceae</taxon>
        <taxon>Bacillus</taxon>
    </lineage>
</organism>
<keyword evidence="2" id="KW-0863">Zinc-finger</keyword>
<keyword evidence="3" id="KW-0862">Zinc</keyword>
<comment type="caution">
    <text evidence="6">The sequence shown here is derived from an EMBL/GenBank/DDBJ whole genome shotgun (WGS) entry which is preliminary data.</text>
</comment>
<gene>
    <name evidence="6" type="ORF">ACFOU2_15010</name>
</gene>
<evidence type="ECO:0000256" key="2">
    <source>
        <dbReference type="ARBA" id="ARBA00022771"/>
    </source>
</evidence>
<evidence type="ECO:0000256" key="3">
    <source>
        <dbReference type="ARBA" id="ARBA00022833"/>
    </source>
</evidence>
<dbReference type="InterPro" id="IPR037187">
    <property type="entry name" value="DnaK_N"/>
</dbReference>
<dbReference type="SUPFAM" id="SSF57716">
    <property type="entry name" value="Glucocorticoid receptor-like (DNA-binding domain)"/>
    <property type="match status" value="1"/>
</dbReference>
<dbReference type="PROSITE" id="PS51128">
    <property type="entry name" value="ZF_DKSA_2"/>
    <property type="match status" value="1"/>
</dbReference>
<dbReference type="PANTHER" id="PTHR33823">
    <property type="entry name" value="RNA POLYMERASE-BINDING TRANSCRIPTION FACTOR DKSA-RELATED"/>
    <property type="match status" value="1"/>
</dbReference>
<keyword evidence="1" id="KW-0479">Metal-binding</keyword>
<evidence type="ECO:0000256" key="1">
    <source>
        <dbReference type="ARBA" id="ARBA00022723"/>
    </source>
</evidence>
<dbReference type="Proteomes" id="UP001595752">
    <property type="component" value="Unassembled WGS sequence"/>
</dbReference>
<dbReference type="InterPro" id="IPR000962">
    <property type="entry name" value="Znf_DskA_TraR"/>
</dbReference>